<organism evidence="3 4">
    <name type="scientific">Rubellicoccus peritrichatus</name>
    <dbReference type="NCBI Taxonomy" id="3080537"/>
    <lineage>
        <taxon>Bacteria</taxon>
        <taxon>Pseudomonadati</taxon>
        <taxon>Verrucomicrobiota</taxon>
        <taxon>Opitutia</taxon>
        <taxon>Puniceicoccales</taxon>
        <taxon>Cerasicoccaceae</taxon>
        <taxon>Rubellicoccus</taxon>
    </lineage>
</organism>
<name>A0AAQ3QT11_9BACT</name>
<evidence type="ECO:0000313" key="3">
    <source>
        <dbReference type="EMBL" id="WOO40801.1"/>
    </source>
</evidence>
<dbReference type="EMBL" id="CP136920">
    <property type="protein sequence ID" value="WOO40801.1"/>
    <property type="molecule type" value="Genomic_DNA"/>
</dbReference>
<accession>A0AAQ3QT11</accession>
<dbReference type="AlphaFoldDB" id="A0AAQ3QT11"/>
<dbReference type="InterPro" id="IPR008991">
    <property type="entry name" value="Translation_prot_SH3-like_sf"/>
</dbReference>
<dbReference type="Proteomes" id="UP001304300">
    <property type="component" value="Chromosome"/>
</dbReference>
<sequence length="179" mass="19767">MSESTEQLPWFCIRSQPRRERIAWSQLSILPGVTVMFPRARYVRKGAKGKRLITEAIFPNYLFAQFDPKQSARAVGYAKGVSYIVKKGDAFANVPASVIAELDELTDEGIFEMPPAPLKMGDEIKVVAGIFEGSEAEIVGLVPAKDRVRILLDLLGRATVVDIHTDEVDRPSSHPLQSG</sequence>
<evidence type="ECO:0000256" key="1">
    <source>
        <dbReference type="ARBA" id="ARBA00023163"/>
    </source>
</evidence>
<dbReference type="InterPro" id="IPR036735">
    <property type="entry name" value="NGN_dom_sf"/>
</dbReference>
<keyword evidence="4" id="KW-1185">Reference proteome</keyword>
<protein>
    <submittedName>
        <fullName evidence="3">Transcription termination/antitermination NusG family protein</fullName>
    </submittedName>
</protein>
<gene>
    <name evidence="3" type="ORF">RZN69_19430</name>
</gene>
<evidence type="ECO:0000259" key="2">
    <source>
        <dbReference type="Pfam" id="PF02357"/>
    </source>
</evidence>
<dbReference type="Pfam" id="PF02357">
    <property type="entry name" value="NusG"/>
    <property type="match status" value="1"/>
</dbReference>
<reference evidence="3 4" key="1">
    <citation type="submission" date="2023-10" db="EMBL/GenBank/DDBJ databases">
        <title>Rubellicoccus peritrichatus gen. nov., sp. nov., isolated from an algae of coral reef tank.</title>
        <authorList>
            <person name="Luo J."/>
        </authorList>
    </citation>
    <scope>NUCLEOTIDE SEQUENCE [LARGE SCALE GENOMIC DNA]</scope>
    <source>
        <strain evidence="3 4">CR14</strain>
    </source>
</reference>
<feature type="domain" description="NusG-like N-terminal" evidence="2">
    <location>
        <begin position="10"/>
        <end position="101"/>
    </location>
</feature>
<dbReference type="SUPFAM" id="SSF82679">
    <property type="entry name" value="N-utilization substance G protein NusG, N-terminal domain"/>
    <property type="match status" value="1"/>
</dbReference>
<proteinExistence type="predicted"/>
<dbReference type="Gene3D" id="3.30.70.940">
    <property type="entry name" value="NusG, N-terminal domain"/>
    <property type="match status" value="1"/>
</dbReference>
<dbReference type="KEGG" id="puo:RZN69_19430"/>
<keyword evidence="1" id="KW-0804">Transcription</keyword>
<dbReference type="RefSeq" id="WP_317833002.1">
    <property type="nucleotide sequence ID" value="NZ_CP136920.1"/>
</dbReference>
<dbReference type="SUPFAM" id="SSF50104">
    <property type="entry name" value="Translation proteins SH3-like domain"/>
    <property type="match status" value="1"/>
</dbReference>
<dbReference type="GO" id="GO:0006354">
    <property type="term" value="P:DNA-templated transcription elongation"/>
    <property type="evidence" value="ECO:0007669"/>
    <property type="project" value="InterPro"/>
</dbReference>
<dbReference type="InterPro" id="IPR006645">
    <property type="entry name" value="NGN-like_dom"/>
</dbReference>
<evidence type="ECO:0000313" key="4">
    <source>
        <dbReference type="Proteomes" id="UP001304300"/>
    </source>
</evidence>